<dbReference type="InterPro" id="IPR003439">
    <property type="entry name" value="ABC_transporter-like_ATP-bd"/>
</dbReference>
<accession>A0A1F7Y1J5</accession>
<dbReference type="InterPro" id="IPR027417">
    <property type="entry name" value="P-loop_NTPase"/>
</dbReference>
<dbReference type="PANTHER" id="PTHR46743:SF2">
    <property type="entry name" value="TEICHOIC ACIDS EXPORT ATP-BINDING PROTEIN TAGH"/>
    <property type="match status" value="1"/>
</dbReference>
<dbReference type="Pfam" id="PF00005">
    <property type="entry name" value="ABC_tran"/>
    <property type="match status" value="1"/>
</dbReference>
<dbReference type="PROSITE" id="PS50893">
    <property type="entry name" value="ABC_TRANSPORTER_2"/>
    <property type="match status" value="1"/>
</dbReference>
<dbReference type="Proteomes" id="UP000178419">
    <property type="component" value="Unassembled WGS sequence"/>
</dbReference>
<dbReference type="InterPro" id="IPR050683">
    <property type="entry name" value="Bact_Polysacc_Export_ATP-bd"/>
</dbReference>
<proteinExistence type="inferred from homology"/>
<organism evidence="6 7">
    <name type="scientific">Candidatus Woesebacteria bacterium RIFCSPHIGHO2_01_FULL_38_9</name>
    <dbReference type="NCBI Taxonomy" id="1802492"/>
    <lineage>
        <taxon>Bacteria</taxon>
        <taxon>Candidatus Woeseibacteriota</taxon>
    </lineage>
</organism>
<dbReference type="InterPro" id="IPR003593">
    <property type="entry name" value="AAA+_ATPase"/>
</dbReference>
<comment type="similarity">
    <text evidence="1">Belongs to the ABC transporter superfamily.</text>
</comment>
<dbReference type="GO" id="GO:0140359">
    <property type="term" value="F:ABC-type transporter activity"/>
    <property type="evidence" value="ECO:0007669"/>
    <property type="project" value="InterPro"/>
</dbReference>
<feature type="domain" description="ABC transporter" evidence="5">
    <location>
        <begin position="24"/>
        <end position="245"/>
    </location>
</feature>
<comment type="caution">
    <text evidence="6">The sequence shown here is derived from an EMBL/GenBank/DDBJ whole genome shotgun (WGS) entry which is preliminary data.</text>
</comment>
<dbReference type="SMART" id="SM00382">
    <property type="entry name" value="AAA"/>
    <property type="match status" value="1"/>
</dbReference>
<dbReference type="InterPro" id="IPR015860">
    <property type="entry name" value="ABC_transpr_TagH-like"/>
</dbReference>
<dbReference type="SUPFAM" id="SSF52540">
    <property type="entry name" value="P-loop containing nucleoside triphosphate hydrolases"/>
    <property type="match status" value="1"/>
</dbReference>
<dbReference type="EMBL" id="MGGE01000023">
    <property type="protein sequence ID" value="OGM21187.1"/>
    <property type="molecule type" value="Genomic_DNA"/>
</dbReference>
<evidence type="ECO:0000259" key="5">
    <source>
        <dbReference type="PROSITE" id="PS50893"/>
    </source>
</evidence>
<evidence type="ECO:0000313" key="6">
    <source>
        <dbReference type="EMBL" id="OGM21187.1"/>
    </source>
</evidence>
<dbReference type="PANTHER" id="PTHR46743">
    <property type="entry name" value="TEICHOIC ACIDS EXPORT ATP-BINDING PROTEIN TAGH"/>
    <property type="match status" value="1"/>
</dbReference>
<evidence type="ECO:0000256" key="3">
    <source>
        <dbReference type="ARBA" id="ARBA00022741"/>
    </source>
</evidence>
<protein>
    <recommendedName>
        <fullName evidence="5">ABC transporter domain-containing protein</fullName>
    </recommendedName>
</protein>
<keyword evidence="4" id="KW-0067">ATP-binding</keyword>
<keyword evidence="2" id="KW-0813">Transport</keyword>
<gene>
    <name evidence="6" type="ORF">A2714_03195</name>
</gene>
<name>A0A1F7Y1J5_9BACT</name>
<dbReference type="GO" id="GO:0005524">
    <property type="term" value="F:ATP binding"/>
    <property type="evidence" value="ECO:0007669"/>
    <property type="project" value="UniProtKB-KW"/>
</dbReference>
<evidence type="ECO:0000256" key="4">
    <source>
        <dbReference type="ARBA" id="ARBA00022840"/>
    </source>
</evidence>
<evidence type="ECO:0000313" key="7">
    <source>
        <dbReference type="Proteomes" id="UP000178419"/>
    </source>
</evidence>
<reference evidence="6 7" key="1">
    <citation type="journal article" date="2016" name="Nat. Commun.">
        <title>Thousands of microbial genomes shed light on interconnected biogeochemical processes in an aquifer system.</title>
        <authorList>
            <person name="Anantharaman K."/>
            <person name="Brown C.T."/>
            <person name="Hug L.A."/>
            <person name="Sharon I."/>
            <person name="Castelle C.J."/>
            <person name="Probst A.J."/>
            <person name="Thomas B.C."/>
            <person name="Singh A."/>
            <person name="Wilkins M.J."/>
            <person name="Karaoz U."/>
            <person name="Brodie E.L."/>
            <person name="Williams K.H."/>
            <person name="Hubbard S.S."/>
            <person name="Banfield J.F."/>
        </authorList>
    </citation>
    <scope>NUCLEOTIDE SEQUENCE [LARGE SCALE GENOMIC DNA]</scope>
</reference>
<dbReference type="GO" id="GO:0016020">
    <property type="term" value="C:membrane"/>
    <property type="evidence" value="ECO:0007669"/>
    <property type="project" value="InterPro"/>
</dbReference>
<dbReference type="AlphaFoldDB" id="A0A1F7Y1J5"/>
<evidence type="ECO:0000256" key="1">
    <source>
        <dbReference type="ARBA" id="ARBA00005417"/>
    </source>
</evidence>
<sequence>MKNNIAIELKGVSKKYILHHEKPTLVENVLKRSEREEFWALKDINLVIKKGERVGIIGPNGSGKTTLLEIISGITTPTEGKVKTSGKIVSLIELEAGFHPELTGEENISLNGLLVGMSKEDVKRRLKKIVSFADIGQFIDAPFYTYSQGMMLRLGFSIAMHADPDILLLDEGINGGDVKFQRKSVKKIDQMLNDGKTVLVVSHWLEFLAKYSKKIVWMEGARIVEIGGTNILNKYRTRMLNRRNFK</sequence>
<evidence type="ECO:0000256" key="2">
    <source>
        <dbReference type="ARBA" id="ARBA00022448"/>
    </source>
</evidence>
<dbReference type="CDD" id="cd03220">
    <property type="entry name" value="ABC_KpsT_Wzt"/>
    <property type="match status" value="1"/>
</dbReference>
<dbReference type="GO" id="GO:0016887">
    <property type="term" value="F:ATP hydrolysis activity"/>
    <property type="evidence" value="ECO:0007669"/>
    <property type="project" value="InterPro"/>
</dbReference>
<dbReference type="Gene3D" id="3.40.50.300">
    <property type="entry name" value="P-loop containing nucleotide triphosphate hydrolases"/>
    <property type="match status" value="1"/>
</dbReference>
<keyword evidence="3" id="KW-0547">Nucleotide-binding</keyword>